<dbReference type="Proteomes" id="UP000069906">
    <property type="component" value="Chromosome"/>
</dbReference>
<evidence type="ECO:0000313" key="4">
    <source>
        <dbReference type="Proteomes" id="UP000069906"/>
    </source>
</evidence>
<name>A0A0F7PDA0_9EURY</name>
<dbReference type="KEGG" id="hsf:HLASA_1135"/>
<evidence type="ECO:0000313" key="1">
    <source>
        <dbReference type="EMBL" id="AKH97634.1"/>
    </source>
</evidence>
<dbReference type="Proteomes" id="UP000060390">
    <property type="component" value="Chromosome"/>
</dbReference>
<protein>
    <submittedName>
        <fullName evidence="1">Uncharacterized protein</fullName>
    </submittedName>
</protein>
<gene>
    <name evidence="2" type="ORF">HLASA_1135</name>
    <name evidence="1" type="ORF">HLASF_1146</name>
</gene>
<dbReference type="HOGENOM" id="CLU_2032785_0_0_2"/>
<dbReference type="EMBL" id="CP011564">
    <property type="protein sequence ID" value="ALG82030.1"/>
    <property type="molecule type" value="Genomic_DNA"/>
</dbReference>
<reference evidence="1 4" key="1">
    <citation type="journal article" date="2015" name="ISME J.">
        <title>Elemental sulfur and acetate can support life of a novel strictly anaerobic haloarchaeon.</title>
        <authorList>
            <person name="Sorokin D.Y."/>
            <person name="Kublanov I.V."/>
            <person name="Gavrilov S.N."/>
            <person name="Rojo D."/>
            <person name="Roman P."/>
            <person name="Golyshin P.N."/>
            <person name="Slepak V.Z."/>
            <person name="Smedile F."/>
            <person name="Ferrer M."/>
            <person name="Messina E."/>
            <person name="La Cono V."/>
            <person name="Yakimov M.M."/>
        </authorList>
    </citation>
    <scope>NUCLEOTIDE SEQUENCE [LARGE SCALE GENOMIC DNA]</scope>
    <source>
        <strain evidence="1 4">HSR2</strain>
    </source>
</reference>
<reference evidence="3" key="2">
    <citation type="submission" date="2015-05" db="EMBL/GenBank/DDBJ databases">
        <title>Complete genome sequence of Halanaeroarchaeum sulfurireducens type strain M27-SA2, a sulfate-reducer haloarchaeon from marine anoxic lake Medee.</title>
        <authorList>
            <person name="Messina E."/>
            <person name="Kublanov I.V."/>
            <person name="Toshchakov S."/>
            <person name="Arcadi E."/>
            <person name="La Spada G."/>
            <person name="La Cono V."/>
            <person name="Yakimov M.M."/>
        </authorList>
    </citation>
    <scope>NUCLEOTIDE SEQUENCE [LARGE SCALE GENOMIC DNA]</scope>
    <source>
        <strain evidence="3">M27-SA2</strain>
    </source>
</reference>
<proteinExistence type="predicted"/>
<keyword evidence="4" id="KW-1185">Reference proteome</keyword>
<evidence type="ECO:0000313" key="2">
    <source>
        <dbReference type="EMBL" id="ALG82030.1"/>
    </source>
</evidence>
<dbReference type="AlphaFoldDB" id="A0A0F7PDA0"/>
<dbReference type="EMBL" id="CP008874">
    <property type="protein sequence ID" value="AKH97634.1"/>
    <property type="molecule type" value="Genomic_DNA"/>
</dbReference>
<dbReference type="KEGG" id="hsu:HLASF_1146"/>
<evidence type="ECO:0000313" key="3">
    <source>
        <dbReference type="Proteomes" id="UP000060390"/>
    </source>
</evidence>
<organism evidence="1 4">
    <name type="scientific">Halanaeroarchaeum sulfurireducens</name>
    <dbReference type="NCBI Taxonomy" id="1604004"/>
    <lineage>
        <taxon>Archaea</taxon>
        <taxon>Methanobacteriati</taxon>
        <taxon>Methanobacteriota</taxon>
        <taxon>Stenosarchaea group</taxon>
        <taxon>Halobacteria</taxon>
        <taxon>Halobacteriales</taxon>
        <taxon>Halobacteriaceae</taxon>
        <taxon>Halanaeroarchaeum</taxon>
    </lineage>
</organism>
<reference evidence="2 3" key="3">
    <citation type="journal article" date="2016" name="Stand. Genomic Sci.">
        <title>Complete genome sequence of 'Halanaeroarchaeum sulfurireducens' M27-SA2, a sulfur-reducing and acetate-oxidizing haloarchaeon from the deep-sea hypersaline anoxic lake Medee.</title>
        <authorList>
            <person name="Messina E."/>
            <person name="Sorokin D.Y."/>
            <person name="Kublanov I.V."/>
            <person name="Toshchakov S."/>
            <person name="Lopatina A."/>
            <person name="Arcadi E."/>
            <person name="Smedile F."/>
            <person name="La Spada G."/>
            <person name="La Cono V."/>
            <person name="Yakimov M.M."/>
        </authorList>
    </citation>
    <scope>NUCLEOTIDE SEQUENCE [LARGE SCALE GENOMIC DNA]</scope>
    <source>
        <strain evidence="2 3">M27-SA2</strain>
    </source>
</reference>
<sequence length="121" mass="12690">MLPLVSVACTRTRTVVLSIEGTVQVYVPSLVSPVAIVVHVVPPSGEYARSIPSVAMPPASVAVQRMSKVDPPARRSPPFGWSTVTEGAVVSAVSKFHVVLSEMPPNELVDESSIAVPSIST</sequence>
<accession>A0A0F7PDA0</accession>